<sequence>MSAVANCFERMKYGAFMGCTMGCALGLVFGGTSALRYRRSL</sequence>
<evidence type="ECO:0008006" key="4">
    <source>
        <dbReference type="Google" id="ProtNLM"/>
    </source>
</evidence>
<dbReference type="Pfam" id="PF10247">
    <property type="entry name" value="Romo1"/>
    <property type="match status" value="1"/>
</dbReference>
<organism evidence="2 3">
    <name type="scientific">Capsaspora owczarzaki (strain ATCC 30864)</name>
    <dbReference type="NCBI Taxonomy" id="595528"/>
    <lineage>
        <taxon>Eukaryota</taxon>
        <taxon>Filasterea</taxon>
        <taxon>Capsaspora</taxon>
    </lineage>
</organism>
<name>A0A0D2VQP8_CAPO3</name>
<accession>A0A0D2VQP8</accession>
<dbReference type="eggNOG" id="KOG4096">
    <property type="taxonomic scope" value="Eukaryota"/>
</dbReference>
<keyword evidence="1" id="KW-1133">Transmembrane helix</keyword>
<gene>
    <name evidence="2" type="ORF">CAOG_009720</name>
</gene>
<dbReference type="PhylomeDB" id="A0A0D2VQP8"/>
<protein>
    <recommendedName>
        <fullName evidence="4">Reactive oxygen species modulator 1</fullName>
    </recommendedName>
</protein>
<dbReference type="InterPro" id="IPR018450">
    <property type="entry name" value="Romo1/Mgr2"/>
</dbReference>
<dbReference type="Proteomes" id="UP000008743">
    <property type="component" value="Unassembled WGS sequence"/>
</dbReference>
<evidence type="ECO:0000256" key="1">
    <source>
        <dbReference type="SAM" id="Phobius"/>
    </source>
</evidence>
<evidence type="ECO:0000313" key="2">
    <source>
        <dbReference type="EMBL" id="KJE93027.1"/>
    </source>
</evidence>
<dbReference type="InParanoid" id="A0A0D2VQP8"/>
<dbReference type="EMBL" id="KE346364">
    <property type="protein sequence ID" value="KJE93027.1"/>
    <property type="molecule type" value="Genomic_DNA"/>
</dbReference>
<feature type="transmembrane region" description="Helical" evidence="1">
    <location>
        <begin position="15"/>
        <end position="35"/>
    </location>
</feature>
<dbReference type="AlphaFoldDB" id="A0A0D2VQP8"/>
<keyword evidence="3" id="KW-1185">Reference proteome</keyword>
<evidence type="ECO:0000313" key="3">
    <source>
        <dbReference type="Proteomes" id="UP000008743"/>
    </source>
</evidence>
<keyword evidence="1" id="KW-0472">Membrane</keyword>
<proteinExistence type="predicted"/>
<keyword evidence="1" id="KW-0812">Transmembrane</keyword>
<dbReference type="OrthoDB" id="5409308at2759"/>
<reference evidence="3" key="1">
    <citation type="submission" date="2011-02" db="EMBL/GenBank/DDBJ databases">
        <title>The Genome Sequence of Capsaspora owczarzaki ATCC 30864.</title>
        <authorList>
            <person name="Russ C."/>
            <person name="Cuomo C."/>
            <person name="Burger G."/>
            <person name="Gray M.W."/>
            <person name="Holland P.W.H."/>
            <person name="King N."/>
            <person name="Lang F.B.F."/>
            <person name="Roger A.J."/>
            <person name="Ruiz-Trillo I."/>
            <person name="Young S.K."/>
            <person name="Zeng Q."/>
            <person name="Gargeya S."/>
            <person name="Alvarado L."/>
            <person name="Berlin A."/>
            <person name="Chapman S.B."/>
            <person name="Chen Z."/>
            <person name="Freedman E."/>
            <person name="Gellesch M."/>
            <person name="Goldberg J."/>
            <person name="Griggs A."/>
            <person name="Gujja S."/>
            <person name="Heilman E."/>
            <person name="Heiman D."/>
            <person name="Howarth C."/>
            <person name="Mehta T."/>
            <person name="Neiman D."/>
            <person name="Pearson M."/>
            <person name="Roberts A."/>
            <person name="Saif S."/>
            <person name="Shea T."/>
            <person name="Shenoy N."/>
            <person name="Sisk P."/>
            <person name="Stolte C."/>
            <person name="Sykes S."/>
            <person name="White J."/>
            <person name="Yandava C."/>
            <person name="Haas B."/>
            <person name="Nusbaum C."/>
            <person name="Birren B."/>
        </authorList>
    </citation>
    <scope>NUCLEOTIDE SEQUENCE</scope>
    <source>
        <strain evidence="3">ATCC 30864</strain>
    </source>
</reference>